<sequence length="520" mass="54608">MFGRVESARGWSHRGPLAALLRPEPLPVGVGIAVAAAFIIAETAVVYWLKHMGSHHSFRALFLLGVLVVSAGWGFGLAVTTTFVSMLVYLYFHLEDHNLLTGDDFVALLVFLPIALSANILGRQARLRAIEAEDRRREADCAAALANSLADQQAALRRVATLVARGVALSQICPAAVLELSQGLRVEDVVLLEYGSSGATVVAGHRDGSGDAIQCAGKQVSLDGASVTATIFRERRAVRIDSYADTTGPTDAHIRSLGLQSAAGAPILVGDRLWGALIVGSVRAGSLPIGTELRIQDFADLVATAIANAETQAQLTASRARIVQAGDQARQRFERDLHDGAQQHVVSLGLQLRATQLLVEPDQHRLNDQMSLVVAGLRAVAAELRELSHGMHPAILSRSGLEAAIRGLARRCAIPVDLDLDISGRLPEPIEVAAYYVVAEALTNAVKYAGASEIAVHASVDDAILRLVVGDDGIGGAVVGSGSGLIGLKDRVEVLGGQFDVVSPTGVGTTLTATIPLAAP</sequence>
<dbReference type="SUPFAM" id="SSF55874">
    <property type="entry name" value="ATPase domain of HSP90 chaperone/DNA topoisomerase II/histidine kinase"/>
    <property type="match status" value="1"/>
</dbReference>
<dbReference type="EMBL" id="PDCP01000127">
    <property type="protein sequence ID" value="PEG33271.1"/>
    <property type="molecule type" value="Genomic_DNA"/>
</dbReference>
<dbReference type="Pfam" id="PF02518">
    <property type="entry name" value="HATPase_c"/>
    <property type="match status" value="1"/>
</dbReference>
<dbReference type="SMART" id="SM00065">
    <property type="entry name" value="GAF"/>
    <property type="match status" value="1"/>
</dbReference>
<feature type="transmembrane region" description="Helical" evidence="13">
    <location>
        <begin position="61"/>
        <end position="92"/>
    </location>
</feature>
<dbReference type="GO" id="GO:0016020">
    <property type="term" value="C:membrane"/>
    <property type="evidence" value="ECO:0007669"/>
    <property type="project" value="UniProtKB-SubCell"/>
</dbReference>
<dbReference type="Pfam" id="PF01590">
    <property type="entry name" value="GAF"/>
    <property type="match status" value="1"/>
</dbReference>
<evidence type="ECO:0000259" key="14">
    <source>
        <dbReference type="SMART" id="SM00065"/>
    </source>
</evidence>
<dbReference type="Gene3D" id="3.30.565.10">
    <property type="entry name" value="Histidine kinase-like ATPase, C-terminal domain"/>
    <property type="match status" value="1"/>
</dbReference>
<keyword evidence="8 16" id="KW-0418">Kinase</keyword>
<feature type="domain" description="Histidine kinase/HSP90-like ATPase" evidence="15">
    <location>
        <begin position="429"/>
        <end position="519"/>
    </location>
</feature>
<evidence type="ECO:0000259" key="15">
    <source>
        <dbReference type="SMART" id="SM00387"/>
    </source>
</evidence>
<dbReference type="InterPro" id="IPR003594">
    <property type="entry name" value="HATPase_dom"/>
</dbReference>
<comment type="subcellular location">
    <subcellularLocation>
        <location evidence="2">Membrane</location>
        <topology evidence="2">Multi-pass membrane protein</topology>
    </subcellularLocation>
</comment>
<organism evidence="16 17">
    <name type="scientific">Mycolicibacterium agri</name>
    <name type="common">Mycobacterium agri</name>
    <dbReference type="NCBI Taxonomy" id="36811"/>
    <lineage>
        <taxon>Bacteria</taxon>
        <taxon>Bacillati</taxon>
        <taxon>Actinomycetota</taxon>
        <taxon>Actinomycetes</taxon>
        <taxon>Mycobacteriales</taxon>
        <taxon>Mycobacteriaceae</taxon>
        <taxon>Mycolicibacterium</taxon>
    </lineage>
</organism>
<evidence type="ECO:0000256" key="2">
    <source>
        <dbReference type="ARBA" id="ARBA00004141"/>
    </source>
</evidence>
<dbReference type="Proteomes" id="UP000220914">
    <property type="component" value="Unassembled WGS sequence"/>
</dbReference>
<dbReference type="GO" id="GO:0000155">
    <property type="term" value="F:phosphorelay sensor kinase activity"/>
    <property type="evidence" value="ECO:0007669"/>
    <property type="project" value="InterPro"/>
</dbReference>
<dbReference type="Pfam" id="PF07730">
    <property type="entry name" value="HisKA_3"/>
    <property type="match status" value="1"/>
</dbReference>
<feature type="domain" description="GAF" evidence="14">
    <location>
        <begin position="168"/>
        <end position="316"/>
    </location>
</feature>
<keyword evidence="10 13" id="KW-1133">Transmembrane helix</keyword>
<name>A0A2A7MPK3_MYCAG</name>
<dbReference type="InterPro" id="IPR025201">
    <property type="entry name" value="KdpD_TM"/>
</dbReference>
<evidence type="ECO:0000256" key="1">
    <source>
        <dbReference type="ARBA" id="ARBA00000085"/>
    </source>
</evidence>
<dbReference type="InterPro" id="IPR050482">
    <property type="entry name" value="Sensor_HK_TwoCompSys"/>
</dbReference>
<dbReference type="GO" id="GO:0005524">
    <property type="term" value="F:ATP binding"/>
    <property type="evidence" value="ECO:0007669"/>
    <property type="project" value="UniProtKB-KW"/>
</dbReference>
<evidence type="ECO:0000256" key="6">
    <source>
        <dbReference type="ARBA" id="ARBA00022692"/>
    </source>
</evidence>
<protein>
    <recommendedName>
        <fullName evidence="3">histidine kinase</fullName>
        <ecNumber evidence="3">2.7.13.3</ecNumber>
    </recommendedName>
</protein>
<comment type="caution">
    <text evidence="16">The sequence shown here is derived from an EMBL/GenBank/DDBJ whole genome shotgun (WGS) entry which is preliminary data.</text>
</comment>
<dbReference type="GO" id="GO:0046983">
    <property type="term" value="F:protein dimerization activity"/>
    <property type="evidence" value="ECO:0007669"/>
    <property type="project" value="InterPro"/>
</dbReference>
<keyword evidence="4" id="KW-0597">Phosphoprotein</keyword>
<dbReference type="Gene3D" id="1.20.5.1930">
    <property type="match status" value="1"/>
</dbReference>
<dbReference type="CDD" id="cd16917">
    <property type="entry name" value="HATPase_UhpB-NarQ-NarX-like"/>
    <property type="match status" value="1"/>
</dbReference>
<dbReference type="InterPro" id="IPR036890">
    <property type="entry name" value="HATPase_C_sf"/>
</dbReference>
<dbReference type="InterPro" id="IPR003018">
    <property type="entry name" value="GAF"/>
</dbReference>
<accession>A0A2A7MPK3</accession>
<evidence type="ECO:0000313" key="16">
    <source>
        <dbReference type="EMBL" id="PEG33271.1"/>
    </source>
</evidence>
<evidence type="ECO:0000256" key="5">
    <source>
        <dbReference type="ARBA" id="ARBA00022679"/>
    </source>
</evidence>
<evidence type="ECO:0000313" key="17">
    <source>
        <dbReference type="Proteomes" id="UP000220914"/>
    </source>
</evidence>
<keyword evidence="6 13" id="KW-0812">Transmembrane</keyword>
<dbReference type="InterPro" id="IPR038318">
    <property type="entry name" value="KdpD_sf"/>
</dbReference>
<evidence type="ECO:0000256" key="7">
    <source>
        <dbReference type="ARBA" id="ARBA00022741"/>
    </source>
</evidence>
<evidence type="ECO:0000256" key="4">
    <source>
        <dbReference type="ARBA" id="ARBA00022553"/>
    </source>
</evidence>
<dbReference type="AlphaFoldDB" id="A0A2A7MPK3"/>
<evidence type="ECO:0000256" key="3">
    <source>
        <dbReference type="ARBA" id="ARBA00012438"/>
    </source>
</evidence>
<evidence type="ECO:0000256" key="12">
    <source>
        <dbReference type="ARBA" id="ARBA00023136"/>
    </source>
</evidence>
<keyword evidence="11" id="KW-0902">Two-component regulatory system</keyword>
<dbReference type="SMART" id="SM00387">
    <property type="entry name" value="HATPase_c"/>
    <property type="match status" value="1"/>
</dbReference>
<dbReference type="Pfam" id="PF13493">
    <property type="entry name" value="DUF4118"/>
    <property type="match status" value="1"/>
</dbReference>
<dbReference type="PANTHER" id="PTHR24421:SF10">
    <property type="entry name" value="NITRATE_NITRITE SENSOR PROTEIN NARQ"/>
    <property type="match status" value="1"/>
</dbReference>
<comment type="catalytic activity">
    <reaction evidence="1">
        <text>ATP + protein L-histidine = ADP + protein N-phospho-L-histidine.</text>
        <dbReference type="EC" id="2.7.13.3"/>
    </reaction>
</comment>
<evidence type="ECO:0000256" key="9">
    <source>
        <dbReference type="ARBA" id="ARBA00022840"/>
    </source>
</evidence>
<keyword evidence="7" id="KW-0547">Nucleotide-binding</keyword>
<feature type="transmembrane region" description="Helical" evidence="13">
    <location>
        <begin position="26"/>
        <end position="49"/>
    </location>
</feature>
<keyword evidence="17" id="KW-1185">Reference proteome</keyword>
<dbReference type="SUPFAM" id="SSF55781">
    <property type="entry name" value="GAF domain-like"/>
    <property type="match status" value="1"/>
</dbReference>
<dbReference type="InterPro" id="IPR011712">
    <property type="entry name" value="Sig_transdc_His_kin_sub3_dim/P"/>
</dbReference>
<proteinExistence type="predicted"/>
<keyword evidence="12 13" id="KW-0472">Membrane</keyword>
<dbReference type="OrthoDB" id="5242012at2"/>
<dbReference type="Gene3D" id="3.30.450.40">
    <property type="match status" value="1"/>
</dbReference>
<feature type="transmembrane region" description="Helical" evidence="13">
    <location>
        <begin position="104"/>
        <end position="122"/>
    </location>
</feature>
<reference evidence="16 17" key="1">
    <citation type="submission" date="2017-10" db="EMBL/GenBank/DDBJ databases">
        <title>The new phylogeny of genus Mycobacterium.</title>
        <authorList>
            <person name="Tortoli E."/>
            <person name="Trovato A."/>
            <person name="Cirillo D.M."/>
        </authorList>
    </citation>
    <scope>NUCLEOTIDE SEQUENCE [LARGE SCALE GENOMIC DNA]</scope>
    <source>
        <strain evidence="16 17">CCUG37673</strain>
    </source>
</reference>
<dbReference type="PANTHER" id="PTHR24421">
    <property type="entry name" value="NITRATE/NITRITE SENSOR PROTEIN NARX-RELATED"/>
    <property type="match status" value="1"/>
</dbReference>
<evidence type="ECO:0000256" key="10">
    <source>
        <dbReference type="ARBA" id="ARBA00022989"/>
    </source>
</evidence>
<dbReference type="InterPro" id="IPR029016">
    <property type="entry name" value="GAF-like_dom_sf"/>
</dbReference>
<dbReference type="Gene3D" id="1.20.120.620">
    <property type="entry name" value="Backbone structure of the membrane domain of e. Coli histidine kinase receptor kdpd"/>
    <property type="match status" value="1"/>
</dbReference>
<keyword evidence="5" id="KW-0808">Transferase</keyword>
<evidence type="ECO:0000256" key="8">
    <source>
        <dbReference type="ARBA" id="ARBA00022777"/>
    </source>
</evidence>
<keyword evidence="9" id="KW-0067">ATP-binding</keyword>
<evidence type="ECO:0000256" key="13">
    <source>
        <dbReference type="SAM" id="Phobius"/>
    </source>
</evidence>
<gene>
    <name evidence="16" type="ORF">CQY20_31660</name>
</gene>
<dbReference type="EC" id="2.7.13.3" evidence="3"/>
<evidence type="ECO:0000256" key="11">
    <source>
        <dbReference type="ARBA" id="ARBA00023012"/>
    </source>
</evidence>